<feature type="compositionally biased region" description="Basic and acidic residues" evidence="14">
    <location>
        <begin position="618"/>
        <end position="634"/>
    </location>
</feature>
<evidence type="ECO:0000259" key="17">
    <source>
        <dbReference type="PROSITE" id="PS50827"/>
    </source>
</evidence>
<evidence type="ECO:0000256" key="12">
    <source>
        <dbReference type="PROSITE-ProRule" id="PRU00146"/>
    </source>
</evidence>
<dbReference type="GO" id="GO:0003677">
    <property type="term" value="F:DNA binding"/>
    <property type="evidence" value="ECO:0007669"/>
    <property type="project" value="InterPro"/>
</dbReference>
<feature type="domain" description="Bromo" evidence="15">
    <location>
        <begin position="1931"/>
        <end position="2001"/>
    </location>
</feature>
<feature type="region of interest" description="Disordered" evidence="14">
    <location>
        <begin position="1020"/>
        <end position="1104"/>
    </location>
</feature>
<comment type="similarity">
    <text evidence="2">Belongs to the WAL family.</text>
</comment>
<feature type="compositionally biased region" description="Low complexity" evidence="14">
    <location>
        <begin position="213"/>
        <end position="225"/>
    </location>
</feature>
<feature type="compositionally biased region" description="Pro residues" evidence="14">
    <location>
        <begin position="311"/>
        <end position="322"/>
    </location>
</feature>
<dbReference type="PROSITE" id="PS50014">
    <property type="entry name" value="BROMODOMAIN_2"/>
    <property type="match status" value="1"/>
</dbReference>
<dbReference type="Gene3D" id="1.20.920.10">
    <property type="entry name" value="Bromodomain-like"/>
    <property type="match status" value="1"/>
</dbReference>
<dbReference type="InterPro" id="IPR001739">
    <property type="entry name" value="Methyl_CpG_DNA-bd"/>
</dbReference>
<evidence type="ECO:0000256" key="9">
    <source>
        <dbReference type="ARBA" id="ARBA00023163"/>
    </source>
</evidence>
<reference evidence="19" key="2">
    <citation type="submission" date="2025-09" db="UniProtKB">
        <authorList>
            <consortium name="Ensembl"/>
        </authorList>
    </citation>
    <scope>IDENTIFICATION</scope>
</reference>
<dbReference type="InterPro" id="IPR011011">
    <property type="entry name" value="Znf_FYVE_PHD"/>
</dbReference>
<feature type="compositionally biased region" description="Basic and acidic residues" evidence="14">
    <location>
        <begin position="1644"/>
        <end position="1657"/>
    </location>
</feature>
<dbReference type="Proteomes" id="UP000472277">
    <property type="component" value="Chromosome 39"/>
</dbReference>
<feature type="compositionally biased region" description="Polar residues" evidence="14">
    <location>
        <begin position="1309"/>
        <end position="1319"/>
    </location>
</feature>
<feature type="region of interest" description="Disordered" evidence="14">
    <location>
        <begin position="448"/>
        <end position="503"/>
    </location>
</feature>
<evidence type="ECO:0000256" key="7">
    <source>
        <dbReference type="ARBA" id="ARBA00023054"/>
    </source>
</evidence>
<evidence type="ECO:0000259" key="16">
    <source>
        <dbReference type="PROSITE" id="PS50016"/>
    </source>
</evidence>
<dbReference type="SMART" id="SM00297">
    <property type="entry name" value="BROMO"/>
    <property type="match status" value="1"/>
</dbReference>
<feature type="region of interest" description="Disordered" evidence="14">
    <location>
        <begin position="378"/>
        <end position="419"/>
    </location>
</feature>
<evidence type="ECO:0000256" key="13">
    <source>
        <dbReference type="SAM" id="Coils"/>
    </source>
</evidence>
<dbReference type="PRINTS" id="PR00503">
    <property type="entry name" value="BROMODOMAIN"/>
</dbReference>
<dbReference type="PROSITE" id="PS50982">
    <property type="entry name" value="MBD"/>
    <property type="match status" value="1"/>
</dbReference>
<dbReference type="PROSITE" id="PS50016">
    <property type="entry name" value="ZF_PHD_2"/>
    <property type="match status" value="1"/>
</dbReference>
<feature type="region of interest" description="Disordered" evidence="14">
    <location>
        <begin position="1448"/>
        <end position="1501"/>
    </location>
</feature>
<dbReference type="Pfam" id="PF01429">
    <property type="entry name" value="MBD"/>
    <property type="match status" value="1"/>
</dbReference>
<feature type="compositionally biased region" description="Low complexity" evidence="14">
    <location>
        <begin position="400"/>
        <end position="410"/>
    </location>
</feature>
<dbReference type="Pfam" id="PF00439">
    <property type="entry name" value="Bromodomain"/>
    <property type="match status" value="1"/>
</dbReference>
<dbReference type="InterPro" id="IPR018359">
    <property type="entry name" value="Bromodomain_CS"/>
</dbReference>
<name>A0A674DN66_SALTR</name>
<dbReference type="PANTHER" id="PTHR45915:SF1">
    <property type="entry name" value="BROMODOMAIN ADJACENT TO ZINC FINGER DOMAIN PROTEIN 2B"/>
    <property type="match status" value="1"/>
</dbReference>
<feature type="compositionally biased region" description="Acidic residues" evidence="14">
    <location>
        <begin position="1056"/>
        <end position="1080"/>
    </location>
</feature>
<evidence type="ECO:0000256" key="2">
    <source>
        <dbReference type="ARBA" id="ARBA00007444"/>
    </source>
</evidence>
<feature type="compositionally biased region" description="Low complexity" evidence="14">
    <location>
        <begin position="458"/>
        <end position="468"/>
    </location>
</feature>
<feature type="compositionally biased region" description="Polar residues" evidence="14">
    <location>
        <begin position="378"/>
        <end position="395"/>
    </location>
</feature>
<feature type="compositionally biased region" description="Acidic residues" evidence="14">
    <location>
        <begin position="128"/>
        <end position="153"/>
    </location>
</feature>
<evidence type="ECO:0000256" key="6">
    <source>
        <dbReference type="ARBA" id="ARBA00023015"/>
    </source>
</evidence>
<feature type="region of interest" description="Disordered" evidence="14">
    <location>
        <begin position="1176"/>
        <end position="1222"/>
    </location>
</feature>
<keyword evidence="4 12" id="KW-0863">Zinc-finger</keyword>
<feature type="domain" description="DDT" evidence="17">
    <location>
        <begin position="846"/>
        <end position="911"/>
    </location>
</feature>
<feature type="compositionally biased region" description="Basic and acidic residues" evidence="14">
    <location>
        <begin position="1251"/>
        <end position="1260"/>
    </location>
</feature>
<protein>
    <submittedName>
        <fullName evidence="19">Bromodomain adjacent to zinc finger domain 2B</fullName>
    </submittedName>
</protein>
<gene>
    <name evidence="19" type="primary">BAZ2B</name>
    <name evidence="19" type="synonym">LOC115179602</name>
</gene>
<evidence type="ECO:0000256" key="1">
    <source>
        <dbReference type="ARBA" id="ARBA00004123"/>
    </source>
</evidence>
<dbReference type="InterPro" id="IPR019787">
    <property type="entry name" value="Znf_PHD-finger"/>
</dbReference>
<dbReference type="InterPro" id="IPR001965">
    <property type="entry name" value="Znf_PHD"/>
</dbReference>
<dbReference type="InterPro" id="IPR013083">
    <property type="entry name" value="Znf_RING/FYVE/PHD"/>
</dbReference>
<feature type="compositionally biased region" description="Polar residues" evidence="14">
    <location>
        <begin position="1264"/>
        <end position="1274"/>
    </location>
</feature>
<dbReference type="InterPro" id="IPR036427">
    <property type="entry name" value="Bromodomain-like_sf"/>
</dbReference>
<keyword evidence="10" id="KW-0539">Nucleus</keyword>
<dbReference type="GO" id="GO:0008270">
    <property type="term" value="F:zinc ion binding"/>
    <property type="evidence" value="ECO:0007669"/>
    <property type="project" value="UniProtKB-KW"/>
</dbReference>
<keyword evidence="20" id="KW-1185">Reference proteome</keyword>
<feature type="region of interest" description="Disordered" evidence="14">
    <location>
        <begin position="38"/>
        <end position="60"/>
    </location>
</feature>
<dbReference type="GO" id="GO:0005634">
    <property type="term" value="C:nucleus"/>
    <property type="evidence" value="ECO:0007669"/>
    <property type="project" value="UniProtKB-SubCell"/>
</dbReference>
<dbReference type="PANTHER" id="PTHR45915">
    <property type="entry name" value="TRANSCRIPTION INTERMEDIARY FACTOR"/>
    <property type="match status" value="1"/>
</dbReference>
<feature type="compositionally biased region" description="Basic and acidic residues" evidence="14">
    <location>
        <begin position="1081"/>
        <end position="1090"/>
    </location>
</feature>
<dbReference type="InterPro" id="IPR016177">
    <property type="entry name" value="DNA-bd_dom_sf"/>
</dbReference>
<evidence type="ECO:0000256" key="4">
    <source>
        <dbReference type="ARBA" id="ARBA00022771"/>
    </source>
</evidence>
<dbReference type="InterPro" id="IPR001487">
    <property type="entry name" value="Bromodomain"/>
</dbReference>
<keyword evidence="3" id="KW-0479">Metal-binding</keyword>
<keyword evidence="7 13" id="KW-0175">Coiled coil</keyword>
<proteinExistence type="inferred from homology"/>
<feature type="compositionally biased region" description="Polar residues" evidence="14">
    <location>
        <begin position="448"/>
        <end position="457"/>
    </location>
</feature>
<keyword evidence="8 11" id="KW-0103">Bromodomain</keyword>
<feature type="domain" description="PHD-type" evidence="16">
    <location>
        <begin position="1765"/>
        <end position="1815"/>
    </location>
</feature>
<dbReference type="Pfam" id="PF00628">
    <property type="entry name" value="PHD"/>
    <property type="match status" value="1"/>
</dbReference>
<evidence type="ECO:0000256" key="10">
    <source>
        <dbReference type="ARBA" id="ARBA00023242"/>
    </source>
</evidence>
<dbReference type="SUPFAM" id="SSF47370">
    <property type="entry name" value="Bromodomain"/>
    <property type="match status" value="1"/>
</dbReference>
<feature type="compositionally biased region" description="Low complexity" evidence="14">
    <location>
        <begin position="769"/>
        <end position="781"/>
    </location>
</feature>
<feature type="coiled-coil region" evidence="13">
    <location>
        <begin position="694"/>
        <end position="728"/>
    </location>
</feature>
<sequence>NKSNNRYTTIHWIDAHSRGAAAFLPPFLGLPTMFTPHIQQNHSPLQPPSRTPSKNGQIPKGTATFKFSISSLETKIKWSKCTLGALLIDSLSALMQKPSKKPAEVAGVSDSESGSSSDSSSNGAISSDLEDLGGEEDDDDDDDDDDEDEEEDGKCEAWNSEKEKARRAKKKMKIGTLSSGMKEAQDKRNSLPHSLPSNPPTLVPSQHCPSPPTLSQSLPLSLQTSRPREEGLQQHLSVIQSTGLAASSKPLALLTQPRRETSPSPLSASPIPLITSPKGRQTFPATQPKKQQGHKTSRKAAGVTSSSLPTKLPPAPLPPPPQNNHSNLFLSSALLGLAAHPNGVIQSTTAQDAPLALITKPRNDSNKDLSGAGASLSLPVNLSTGGRAHSASSQGPPARPATSPSPAVARGPRKIKAPKAPKLQAHAIFVVYSIFGVTVMCNSEHYSTIAESPSDNPSLSGTLLSDSDSNSDSDTDVSGGKLKDPKVKLPSSGSASKREKTPLKLTKGHASLLSNSTNHTATSCSPLNLQVIKTPNIVTSSSAGKRKRVMDEQELRIPLELGWQRETRIKSVSGKMQGDVAYYAPCGKKLKQYPDVMKGLQWSLLKDEDVIPHILAMEGRRGRPPNSERQRGAEGGKGSRRRKGRPPNVGEGLGLGAEVPSPSEAKLLRKLEAQEIARQAAQMKMMRKLEKQAMARAAKEARKQQAIMAAEERRKQKEQMKIIKQQEKIKRIQQIRLEKEMRAQQILEVLQSTDPIPNISSELTEHHSSNPINSPLLSPSLGPQERERLRQEKRDEKRLNKERKLELRRLELEIARELKKPNEDMCLADHKPLPEFSRIPGLILPGGAVSDCLMLMQFLRGFGKVLGFDVGVDVPTLGMLQEGLLNVGDSMGHVQDLLVRLLSLAVCDPGLPPGHKTKTMLGDHLTNVGINRDNVSEVLQMYMGAHCGQTDLAELALSLKTKAFQAHTPTQKASILGFLANELACSKSVVSEIDKNLDHMTNMRKDKWLIEGKLKKLRTIHAKRTGKRDASMGGEETQPLGTPSSSLKRKRKAGAESDDDDDEDEDSDDLADEEDEEEEEEMKKGKKVETCDEDDGDQSTSVEELEKQIEKLAKQQHQVRRKLFEASHSLRSMMYGQDRYRRRYWVLPHCGGVFIEAMESGEAAGELEKERERRRTAAGEVHIKEEPQEEEVQKEKPGGVGGEQRSVYTPMGSEEGKEEKKGSHSLFLLQSASLSKLTTLLDVAKDVAKETREAEADPRPKYNGSPTPCASTAPNLPCEEAKPGYPTSNSSPSSFSSLLSPPPQLFSPMKTSTLTPTPAQLQYLPSDQLLRVLTERSGHWFTLLPRSPCDDTSLTTSPSPGPGPLQSSPLPSSSLTRARSPPASPALPLTPSAASASASPHHPAGFINYPLSGKAGGSLLGLSAFCGGWPSGMMSPSQLPFCSSPLPGQSGLSSVEGSANAAPSVSSKSESPVPPGEKLSSTVPSPAMMEVPKHSDHPTPRPIPEEMLSGWWRVSDIEELRSLVESLHSRGVREKVLHRQVHKYMELIPQVCTKHRDAAMIELCELEESQVSVESVRGWCVEEQAMEMDIAVLQQVEELERKVTTASLQVKGWMYPEPQSEREDLVYHEHKPLPKHRPAAGGAADKDQPEDKADHKAGGVVRHADNPLDIAVTRLADLERNIERRYLRSPLGTTIQIRLDNVGAVGTVTVPAPSSSADREGGEEEVAHGMKVWRKALGDVRSAAQLAMCLQQLQKSIAWERSIMKVYCQICRKGDNEDLLLLCDGCDKGCHTYCHKPKITTIPEGDWYCPACISKVTQTLPSKPVAGGSGKKPTAAEAKRNGKQAGNSNGNVEVSEDDSASANSTPKKGGGAKEPPSRKRKGEESPAPSQAPPTPQSPSKESPVVCVKRAKTARDNNRDLGLCRVLLAELERHQDAWPFLNPVNTKGIPGYRKVIKKPMDFATIREKLISSQYQNLETFIIDVNLVFDNCEKFNEDNSDIGRAGHNMRKFFDKRWTELLKQIN</sequence>
<feature type="region of interest" description="Disordered" evidence="14">
    <location>
        <begin position="1632"/>
        <end position="1657"/>
    </location>
</feature>
<dbReference type="PROSITE" id="PS50827">
    <property type="entry name" value="DDT"/>
    <property type="match status" value="1"/>
</dbReference>
<dbReference type="InterPro" id="IPR037374">
    <property type="entry name" value="BAZ2A/B_Bromo"/>
</dbReference>
<dbReference type="CDD" id="cd15630">
    <property type="entry name" value="PHD_BAZ2B"/>
    <property type="match status" value="1"/>
</dbReference>
<feature type="region of interest" description="Disordered" evidence="14">
    <location>
        <begin position="616"/>
        <end position="660"/>
    </location>
</feature>
<organism evidence="19 20">
    <name type="scientific">Salmo trutta</name>
    <name type="common">Brown trout</name>
    <dbReference type="NCBI Taxonomy" id="8032"/>
    <lineage>
        <taxon>Eukaryota</taxon>
        <taxon>Metazoa</taxon>
        <taxon>Chordata</taxon>
        <taxon>Craniata</taxon>
        <taxon>Vertebrata</taxon>
        <taxon>Euteleostomi</taxon>
        <taxon>Actinopterygii</taxon>
        <taxon>Neopterygii</taxon>
        <taxon>Teleostei</taxon>
        <taxon>Protacanthopterygii</taxon>
        <taxon>Salmoniformes</taxon>
        <taxon>Salmonidae</taxon>
        <taxon>Salmoninae</taxon>
        <taxon>Salmo</taxon>
    </lineage>
</organism>
<feature type="compositionally biased region" description="Low complexity" evidence="14">
    <location>
        <begin position="262"/>
        <end position="277"/>
    </location>
</feature>
<dbReference type="Ensembl" id="ENSSTUT00000104633.1">
    <property type="protein sequence ID" value="ENSSTUP00000097437.1"/>
    <property type="gene ID" value="ENSSTUG00000042862.1"/>
</dbReference>
<evidence type="ECO:0000313" key="19">
    <source>
        <dbReference type="Ensembl" id="ENSSTUP00000097437.1"/>
    </source>
</evidence>
<reference evidence="19" key="1">
    <citation type="submission" date="2025-08" db="UniProtKB">
        <authorList>
            <consortium name="Ensembl"/>
        </authorList>
    </citation>
    <scope>IDENTIFICATION</scope>
</reference>
<feature type="compositionally biased region" description="Basic and acidic residues" evidence="14">
    <location>
        <begin position="784"/>
        <end position="797"/>
    </location>
</feature>
<feature type="region of interest" description="Disordered" evidence="14">
    <location>
        <begin position="1344"/>
        <end position="1400"/>
    </location>
</feature>
<dbReference type="GO" id="GO:0000785">
    <property type="term" value="C:chromatin"/>
    <property type="evidence" value="ECO:0007669"/>
    <property type="project" value="TreeGrafter"/>
</dbReference>
<dbReference type="PROSITE" id="PS00633">
    <property type="entry name" value="BROMODOMAIN_1"/>
    <property type="match status" value="1"/>
</dbReference>
<evidence type="ECO:0000256" key="11">
    <source>
        <dbReference type="PROSITE-ProRule" id="PRU00035"/>
    </source>
</evidence>
<evidence type="ECO:0000256" key="3">
    <source>
        <dbReference type="ARBA" id="ARBA00022723"/>
    </source>
</evidence>
<feature type="region of interest" description="Disordered" evidence="14">
    <location>
        <begin position="758"/>
        <end position="797"/>
    </location>
</feature>
<feature type="compositionally biased region" description="Basic and acidic residues" evidence="14">
    <location>
        <begin position="1176"/>
        <end position="1197"/>
    </location>
</feature>
<dbReference type="GeneTree" id="ENSGT00940000155359"/>
<feature type="compositionally biased region" description="Basic and acidic residues" evidence="14">
    <location>
        <begin position="1875"/>
        <end position="1884"/>
    </location>
</feature>
<evidence type="ECO:0000256" key="8">
    <source>
        <dbReference type="ARBA" id="ARBA00023117"/>
    </source>
</evidence>
<evidence type="ECO:0000259" key="18">
    <source>
        <dbReference type="PROSITE" id="PS50982"/>
    </source>
</evidence>
<keyword evidence="9" id="KW-0804">Transcription</keyword>
<dbReference type="SMART" id="SM00249">
    <property type="entry name" value="PHD"/>
    <property type="match status" value="1"/>
</dbReference>
<dbReference type="Gene3D" id="3.30.890.10">
    <property type="entry name" value="Methyl-cpg-binding Protein 2, Chain A"/>
    <property type="match status" value="1"/>
</dbReference>
<dbReference type="InterPro" id="IPR018501">
    <property type="entry name" value="DDT_dom"/>
</dbReference>
<comment type="subcellular location">
    <subcellularLocation>
        <location evidence="1">Nucleus</location>
    </subcellularLocation>
</comment>
<feature type="compositionally biased region" description="Low complexity" evidence="14">
    <location>
        <begin position="107"/>
        <end position="127"/>
    </location>
</feature>
<feature type="region of interest" description="Disordered" evidence="14">
    <location>
        <begin position="1820"/>
        <end position="1905"/>
    </location>
</feature>
<dbReference type="Gene3D" id="3.30.40.10">
    <property type="entry name" value="Zinc/RING finger domain, C3HC4 (zinc finger)"/>
    <property type="match status" value="1"/>
</dbReference>
<feature type="region of interest" description="Disordered" evidence="14">
    <location>
        <begin position="1251"/>
        <end position="1319"/>
    </location>
</feature>
<keyword evidence="6" id="KW-0805">Transcription regulation</keyword>
<feature type="compositionally biased region" description="Polar residues" evidence="14">
    <location>
        <begin position="234"/>
        <end position="245"/>
    </location>
</feature>
<dbReference type="SMART" id="SM00391">
    <property type="entry name" value="MBD"/>
    <property type="match status" value="1"/>
</dbReference>
<dbReference type="SUPFAM" id="SSF54171">
    <property type="entry name" value="DNA-binding domain"/>
    <property type="match status" value="1"/>
</dbReference>
<dbReference type="CDD" id="cd05503">
    <property type="entry name" value="Bromo_BAZ2A_B_like"/>
    <property type="match status" value="1"/>
</dbReference>
<dbReference type="FunFam" id="3.30.40.10:FF:000199">
    <property type="entry name" value="Bromodomain adjacent to zinc finger domain 2B"/>
    <property type="match status" value="1"/>
</dbReference>
<feature type="domain" description="MBD" evidence="18">
    <location>
        <begin position="549"/>
        <end position="624"/>
    </location>
</feature>
<dbReference type="SUPFAM" id="SSF57903">
    <property type="entry name" value="FYVE/PHD zinc finger"/>
    <property type="match status" value="1"/>
</dbReference>
<feature type="region of interest" description="Disordered" evidence="14">
    <location>
        <begin position="102"/>
        <end position="325"/>
    </location>
</feature>
<evidence type="ECO:0000256" key="5">
    <source>
        <dbReference type="ARBA" id="ARBA00022833"/>
    </source>
</evidence>
<feature type="compositionally biased region" description="Low complexity" evidence="14">
    <location>
        <begin position="1286"/>
        <end position="1299"/>
    </location>
</feature>
<dbReference type="Pfam" id="PF02791">
    <property type="entry name" value="DDT"/>
    <property type="match status" value="1"/>
</dbReference>
<evidence type="ECO:0000313" key="20">
    <source>
        <dbReference type="Proteomes" id="UP000472277"/>
    </source>
</evidence>
<evidence type="ECO:0000256" key="14">
    <source>
        <dbReference type="SAM" id="MobiDB-lite"/>
    </source>
</evidence>
<accession>A0A674DN66</accession>
<keyword evidence="5" id="KW-0862">Zinc</keyword>
<evidence type="ECO:0000259" key="15">
    <source>
        <dbReference type="PROSITE" id="PS50014"/>
    </source>
</evidence>
<dbReference type="SMART" id="SM00571">
    <property type="entry name" value="DDT"/>
    <property type="match status" value="1"/>
</dbReference>
<feature type="compositionally biased region" description="Low complexity" evidence="14">
    <location>
        <begin position="1352"/>
        <end position="1400"/>
    </location>
</feature>